<accession>A0A2I0XAB2</accession>
<dbReference type="AlphaFoldDB" id="A0A2I0XAB2"/>
<feature type="compositionally biased region" description="Basic and acidic residues" evidence="1">
    <location>
        <begin position="13"/>
        <end position="23"/>
    </location>
</feature>
<evidence type="ECO:0000256" key="1">
    <source>
        <dbReference type="SAM" id="MobiDB-lite"/>
    </source>
</evidence>
<sequence length="84" mass="10155">MCRNRGLSRHRRTMLDRDDGRHRSQAHRESWAGLVWWHGAWLEPPVGCEMKNYNRFVRDRARHLEQNRESRVGALSERAAMEEW</sequence>
<evidence type="ECO:0000313" key="2">
    <source>
        <dbReference type="EMBL" id="PKU84853.1"/>
    </source>
</evidence>
<dbReference type="Proteomes" id="UP000233837">
    <property type="component" value="Unassembled WGS sequence"/>
</dbReference>
<gene>
    <name evidence="2" type="ORF">MA16_Dca017680</name>
</gene>
<keyword evidence="3" id="KW-1185">Reference proteome</keyword>
<protein>
    <submittedName>
        <fullName evidence="2">Uncharacterized protein</fullName>
    </submittedName>
</protein>
<dbReference type="EMBL" id="KZ502026">
    <property type="protein sequence ID" value="PKU84853.1"/>
    <property type="molecule type" value="Genomic_DNA"/>
</dbReference>
<feature type="region of interest" description="Disordered" evidence="1">
    <location>
        <begin position="1"/>
        <end position="23"/>
    </location>
</feature>
<reference evidence="2 3" key="1">
    <citation type="journal article" date="2016" name="Sci. Rep.">
        <title>The Dendrobium catenatum Lindl. genome sequence provides insights into polysaccharide synthase, floral development and adaptive evolution.</title>
        <authorList>
            <person name="Zhang G.Q."/>
            <person name="Xu Q."/>
            <person name="Bian C."/>
            <person name="Tsai W.C."/>
            <person name="Yeh C.M."/>
            <person name="Liu K.W."/>
            <person name="Yoshida K."/>
            <person name="Zhang L.S."/>
            <person name="Chang S.B."/>
            <person name="Chen F."/>
            <person name="Shi Y."/>
            <person name="Su Y.Y."/>
            <person name="Zhang Y.Q."/>
            <person name="Chen L.J."/>
            <person name="Yin Y."/>
            <person name="Lin M."/>
            <person name="Huang H."/>
            <person name="Deng H."/>
            <person name="Wang Z.W."/>
            <person name="Zhu S.L."/>
            <person name="Zhao X."/>
            <person name="Deng C."/>
            <person name="Niu S.C."/>
            <person name="Huang J."/>
            <person name="Wang M."/>
            <person name="Liu G.H."/>
            <person name="Yang H.J."/>
            <person name="Xiao X.J."/>
            <person name="Hsiao Y.Y."/>
            <person name="Wu W.L."/>
            <person name="Chen Y.Y."/>
            <person name="Mitsuda N."/>
            <person name="Ohme-Takagi M."/>
            <person name="Luo Y.B."/>
            <person name="Van de Peer Y."/>
            <person name="Liu Z.J."/>
        </authorList>
    </citation>
    <scope>NUCLEOTIDE SEQUENCE [LARGE SCALE GENOMIC DNA]</scope>
    <source>
        <tissue evidence="2">The whole plant</tissue>
    </source>
</reference>
<name>A0A2I0XAB2_9ASPA</name>
<organism evidence="2 3">
    <name type="scientific">Dendrobium catenatum</name>
    <dbReference type="NCBI Taxonomy" id="906689"/>
    <lineage>
        <taxon>Eukaryota</taxon>
        <taxon>Viridiplantae</taxon>
        <taxon>Streptophyta</taxon>
        <taxon>Embryophyta</taxon>
        <taxon>Tracheophyta</taxon>
        <taxon>Spermatophyta</taxon>
        <taxon>Magnoliopsida</taxon>
        <taxon>Liliopsida</taxon>
        <taxon>Asparagales</taxon>
        <taxon>Orchidaceae</taxon>
        <taxon>Epidendroideae</taxon>
        <taxon>Malaxideae</taxon>
        <taxon>Dendrobiinae</taxon>
        <taxon>Dendrobium</taxon>
    </lineage>
</organism>
<reference evidence="2 3" key="2">
    <citation type="journal article" date="2017" name="Nature">
        <title>The Apostasia genome and the evolution of orchids.</title>
        <authorList>
            <person name="Zhang G.Q."/>
            <person name="Liu K.W."/>
            <person name="Li Z."/>
            <person name="Lohaus R."/>
            <person name="Hsiao Y.Y."/>
            <person name="Niu S.C."/>
            <person name="Wang J.Y."/>
            <person name="Lin Y.C."/>
            <person name="Xu Q."/>
            <person name="Chen L.J."/>
            <person name="Yoshida K."/>
            <person name="Fujiwara S."/>
            <person name="Wang Z.W."/>
            <person name="Zhang Y.Q."/>
            <person name="Mitsuda N."/>
            <person name="Wang M."/>
            <person name="Liu G.H."/>
            <person name="Pecoraro L."/>
            <person name="Huang H.X."/>
            <person name="Xiao X.J."/>
            <person name="Lin M."/>
            <person name="Wu X.Y."/>
            <person name="Wu W.L."/>
            <person name="Chen Y.Y."/>
            <person name="Chang S.B."/>
            <person name="Sakamoto S."/>
            <person name="Ohme-Takagi M."/>
            <person name="Yagi M."/>
            <person name="Zeng S.J."/>
            <person name="Shen C.Y."/>
            <person name="Yeh C.M."/>
            <person name="Luo Y.B."/>
            <person name="Tsai W.C."/>
            <person name="Van de Peer Y."/>
            <person name="Liu Z.J."/>
        </authorList>
    </citation>
    <scope>NUCLEOTIDE SEQUENCE [LARGE SCALE GENOMIC DNA]</scope>
    <source>
        <tissue evidence="2">The whole plant</tissue>
    </source>
</reference>
<evidence type="ECO:0000313" key="3">
    <source>
        <dbReference type="Proteomes" id="UP000233837"/>
    </source>
</evidence>
<feature type="compositionally biased region" description="Basic residues" evidence="1">
    <location>
        <begin position="1"/>
        <end position="12"/>
    </location>
</feature>
<proteinExistence type="predicted"/>